<dbReference type="Proteomes" id="UP000292402">
    <property type="component" value="Unassembled WGS sequence"/>
</dbReference>
<evidence type="ECO:0000313" key="1">
    <source>
        <dbReference type="EMBL" id="RYN38260.1"/>
    </source>
</evidence>
<dbReference type="Proteomes" id="UP000293195">
    <property type="component" value="Unassembled WGS sequence"/>
</dbReference>
<dbReference type="EMBL" id="PDXF01000022">
    <property type="protein sequence ID" value="RYN99798.1"/>
    <property type="molecule type" value="Genomic_DNA"/>
</dbReference>
<name>A0A4Q4MGG6_9PLEO</name>
<sequence>MQETNQNQAEEISGSIYICYQNAATLLKEEGGKKAKV</sequence>
<evidence type="ECO:0000313" key="5">
    <source>
        <dbReference type="Proteomes" id="UP000293195"/>
    </source>
</evidence>
<accession>A0A4Q4MGG6</accession>
<reference evidence="2" key="3">
    <citation type="journal article" date="2019" name="J. ISSAAS">
        <title>Genomics, evolutionary history and diagnostics of the Alternaria alternata species group including apple and Asian pear pathotypes.</title>
        <authorList>
            <person name="Armitage A.D."/>
            <person name="Cockerton H.M."/>
            <person name="Sreenivasaprasad S."/>
            <person name="Woodhall J."/>
            <person name="Lane C."/>
            <person name="Harrison R.J."/>
            <person name="Clarkson J.P."/>
        </authorList>
    </citation>
    <scope>NUCLEOTIDE SEQUENCE</scope>
    <source>
        <strain evidence="2">FERA 1082</strain>
    </source>
</reference>
<evidence type="ECO:0000313" key="4">
    <source>
        <dbReference type="Proteomes" id="UP000292402"/>
    </source>
</evidence>
<keyword evidence="5" id="KW-1185">Reference proteome</keyword>
<comment type="caution">
    <text evidence="2">The sequence shown here is derived from an EMBL/GenBank/DDBJ whole genome shotgun (WGS) entry which is preliminary data.</text>
</comment>
<dbReference type="Proteomes" id="UP000292340">
    <property type="component" value="Unassembled WGS sequence"/>
</dbReference>
<reference evidence="4 5" key="2">
    <citation type="journal article" date="2019" name="bioRxiv">
        <title>Genomics, evolutionary history and diagnostics of the Alternaria alternata species group including apple and Asian pear pathotypes.</title>
        <authorList>
            <person name="Armitage A.D."/>
            <person name="Cockerton H.M."/>
            <person name="Sreenivasaprasad S."/>
            <person name="Woodhall J.W."/>
            <person name="Lane C.R."/>
            <person name="Harrison R.J."/>
            <person name="Clarkson J.P."/>
        </authorList>
    </citation>
    <scope>NUCLEOTIDE SEQUENCE [LARGE SCALE GENOMIC DNA]</scope>
    <source>
        <strain evidence="4">FERA 1082</strain>
        <strain evidence="1">FERA 1164</strain>
        <strain evidence="5">FERA 635</strain>
    </source>
</reference>
<dbReference type="AlphaFoldDB" id="A0A4Q4MGG6"/>
<evidence type="ECO:0000313" key="3">
    <source>
        <dbReference type="EMBL" id="RYN99798.1"/>
    </source>
</evidence>
<proteinExistence type="predicted"/>
<evidence type="ECO:0000313" key="2">
    <source>
        <dbReference type="EMBL" id="RYN49361.1"/>
    </source>
</evidence>
<dbReference type="EMBL" id="PDXA01000020">
    <property type="protein sequence ID" value="RYN49361.1"/>
    <property type="molecule type" value="Genomic_DNA"/>
</dbReference>
<gene>
    <name evidence="2" type="ORF">AA0114_g6592</name>
    <name evidence="1" type="ORF">AA0115_g550</name>
    <name evidence="3" type="ORF">AA0119_g6647</name>
</gene>
<protein>
    <submittedName>
        <fullName evidence="2">Uncharacterized protein</fullName>
    </submittedName>
</protein>
<dbReference type="EMBL" id="PDXB01000001">
    <property type="protein sequence ID" value="RYN38260.1"/>
    <property type="molecule type" value="Genomic_DNA"/>
</dbReference>
<organism evidence="2 4">
    <name type="scientific">Alternaria tenuissima</name>
    <dbReference type="NCBI Taxonomy" id="119927"/>
    <lineage>
        <taxon>Eukaryota</taxon>
        <taxon>Fungi</taxon>
        <taxon>Dikarya</taxon>
        <taxon>Ascomycota</taxon>
        <taxon>Pezizomycotina</taxon>
        <taxon>Dothideomycetes</taxon>
        <taxon>Pleosporomycetidae</taxon>
        <taxon>Pleosporales</taxon>
        <taxon>Pleosporineae</taxon>
        <taxon>Pleosporaceae</taxon>
        <taxon>Alternaria</taxon>
        <taxon>Alternaria sect. Alternaria</taxon>
        <taxon>Alternaria alternata complex</taxon>
    </lineage>
</organism>
<reference evidence="1" key="1">
    <citation type="submission" date="2017-10" db="EMBL/GenBank/DDBJ databases">
        <authorList>
            <person name="Armitage A.D."/>
            <person name="Barbara D.J."/>
            <person name="Woodhall J.W."/>
            <person name="Sreenivasaprasad S."/>
            <person name="Lane C.R."/>
            <person name="Clarkson J.P."/>
            <person name="Harrison R.J."/>
        </authorList>
    </citation>
    <scope>NUCLEOTIDE SEQUENCE</scope>
    <source>
        <strain evidence="1">FERA 1164</strain>
        <strain evidence="3">FERA 635</strain>
    </source>
</reference>